<evidence type="ECO:0000256" key="3">
    <source>
        <dbReference type="ARBA" id="ARBA00010718"/>
    </source>
</evidence>
<evidence type="ECO:0000256" key="2">
    <source>
        <dbReference type="ARBA" id="ARBA00002904"/>
    </source>
</evidence>
<comment type="similarity">
    <text evidence="3 10">Belongs to the alpha-carbonic anhydrase family.</text>
</comment>
<dbReference type="PROSITE" id="PS51144">
    <property type="entry name" value="ALPHA_CA_2"/>
    <property type="match status" value="1"/>
</dbReference>
<dbReference type="Proteomes" id="UP001189757">
    <property type="component" value="Unassembled WGS sequence"/>
</dbReference>
<dbReference type="EMBL" id="CATZLL010000016">
    <property type="protein sequence ID" value="CAJ0820641.1"/>
    <property type="molecule type" value="Genomic_DNA"/>
</dbReference>
<keyword evidence="7 10" id="KW-0862">Zinc</keyword>
<sequence>MSRLIFALLAASAFGAHAASPADHFDYQHQAEWHAVHDAFQSPIDIRTADTIAADDDEPDVIRSQYGEVKATVVDTGHALQVNVPGGDVKIRGRHFTLRQFHFHVHSEHTIDGRWYPAEVHLVHTAKDGRMAVVGVMLVPGEANPVLDAVLKAARKGEAHEVPDVVIPGKLLPHSDVYYHYLGSLTTPPLTENVEWYVLKQPITASPEQLDALRSFYADNFRQRQPLEGRVVTKFDPALLKK</sequence>
<dbReference type="Pfam" id="PF00194">
    <property type="entry name" value="Carb_anhydrase"/>
    <property type="match status" value="1"/>
</dbReference>
<dbReference type="Gene3D" id="3.10.200.10">
    <property type="entry name" value="Alpha carbonic anhydrase"/>
    <property type="match status" value="1"/>
</dbReference>
<dbReference type="SUPFAM" id="SSF51069">
    <property type="entry name" value="Carbonic anhydrase"/>
    <property type="match status" value="1"/>
</dbReference>
<dbReference type="SMART" id="SM01057">
    <property type="entry name" value="Carb_anhydrase"/>
    <property type="match status" value="1"/>
</dbReference>
<comment type="caution">
    <text evidence="12">The sequence shown here is derived from an EMBL/GenBank/DDBJ whole genome shotgun (WGS) entry which is preliminary data.</text>
</comment>
<comment type="catalytic activity">
    <reaction evidence="9 10">
        <text>hydrogencarbonate + H(+) = CO2 + H2O</text>
        <dbReference type="Rhea" id="RHEA:10748"/>
        <dbReference type="ChEBI" id="CHEBI:15377"/>
        <dbReference type="ChEBI" id="CHEBI:15378"/>
        <dbReference type="ChEBI" id="CHEBI:16526"/>
        <dbReference type="ChEBI" id="CHEBI:17544"/>
        <dbReference type="EC" id="4.2.1.1"/>
    </reaction>
</comment>
<feature type="chain" id="PRO_5044953451" description="Carbonic anhydrase" evidence="10">
    <location>
        <begin position="19"/>
        <end position="242"/>
    </location>
</feature>
<organism evidence="12 13">
    <name type="scientific">Ralstonia flaminis</name>
    <dbReference type="NCBI Taxonomy" id="3058597"/>
    <lineage>
        <taxon>Bacteria</taxon>
        <taxon>Pseudomonadati</taxon>
        <taxon>Pseudomonadota</taxon>
        <taxon>Betaproteobacteria</taxon>
        <taxon>Burkholderiales</taxon>
        <taxon>Burkholderiaceae</taxon>
        <taxon>Ralstonia</taxon>
    </lineage>
</organism>
<keyword evidence="6 10" id="KW-0479">Metal-binding</keyword>
<proteinExistence type="inferred from homology"/>
<evidence type="ECO:0000256" key="5">
    <source>
        <dbReference type="ARBA" id="ARBA00014628"/>
    </source>
</evidence>
<dbReference type="InterPro" id="IPR036398">
    <property type="entry name" value="CA_dom_sf"/>
</dbReference>
<evidence type="ECO:0000256" key="10">
    <source>
        <dbReference type="RuleBase" id="RU367011"/>
    </source>
</evidence>
<dbReference type="RefSeq" id="WP_199030436.1">
    <property type="nucleotide sequence ID" value="NZ_CATZLL010000016.1"/>
</dbReference>
<evidence type="ECO:0000256" key="9">
    <source>
        <dbReference type="ARBA" id="ARBA00048348"/>
    </source>
</evidence>
<dbReference type="CDD" id="cd03124">
    <property type="entry name" value="alpha_CA_prokaryotic_like"/>
    <property type="match status" value="1"/>
</dbReference>
<dbReference type="PROSITE" id="PS00162">
    <property type="entry name" value="ALPHA_CA_1"/>
    <property type="match status" value="1"/>
</dbReference>
<evidence type="ECO:0000313" key="13">
    <source>
        <dbReference type="Proteomes" id="UP001189757"/>
    </source>
</evidence>
<dbReference type="PANTHER" id="PTHR18952">
    <property type="entry name" value="CARBONIC ANHYDRASE"/>
    <property type="match status" value="1"/>
</dbReference>
<evidence type="ECO:0000256" key="4">
    <source>
        <dbReference type="ARBA" id="ARBA00012925"/>
    </source>
</evidence>
<gene>
    <name evidence="12" type="primary">cah</name>
    <name evidence="12" type="ORF">LMG18101_04349</name>
</gene>
<keyword evidence="10" id="KW-0732">Signal</keyword>
<evidence type="ECO:0000313" key="12">
    <source>
        <dbReference type="EMBL" id="CAJ0820641.1"/>
    </source>
</evidence>
<feature type="signal peptide" evidence="10">
    <location>
        <begin position="1"/>
        <end position="18"/>
    </location>
</feature>
<reference evidence="12 13" key="1">
    <citation type="submission" date="2023-07" db="EMBL/GenBank/DDBJ databases">
        <authorList>
            <person name="Peeters C."/>
        </authorList>
    </citation>
    <scope>NUCLEOTIDE SEQUENCE [LARGE SCALE GENOMIC DNA]</scope>
    <source>
        <strain evidence="12 13">LMG 18101</strain>
    </source>
</reference>
<evidence type="ECO:0000256" key="8">
    <source>
        <dbReference type="ARBA" id="ARBA00023239"/>
    </source>
</evidence>
<comment type="function">
    <text evidence="2 10">Reversible hydration of carbon dioxide.</text>
</comment>
<dbReference type="InterPro" id="IPR041891">
    <property type="entry name" value="Alpha_CA_prokaryot-like"/>
</dbReference>
<evidence type="ECO:0000256" key="6">
    <source>
        <dbReference type="ARBA" id="ARBA00022723"/>
    </source>
</evidence>
<name>A0ABM9KBJ5_9RALS</name>
<comment type="cofactor">
    <cofactor evidence="1 10">
        <name>Zn(2+)</name>
        <dbReference type="ChEBI" id="CHEBI:29105"/>
    </cofactor>
</comment>
<dbReference type="EC" id="4.2.1.1" evidence="4 10"/>
<dbReference type="InterPro" id="IPR001148">
    <property type="entry name" value="CA_dom"/>
</dbReference>
<keyword evidence="13" id="KW-1185">Reference proteome</keyword>
<dbReference type="InterPro" id="IPR023561">
    <property type="entry name" value="Carbonic_anhydrase_a-class"/>
</dbReference>
<protein>
    <recommendedName>
        <fullName evidence="5 10">Carbonic anhydrase</fullName>
        <ecNumber evidence="4 10">4.2.1.1</ecNumber>
    </recommendedName>
</protein>
<keyword evidence="8 10" id="KW-0456">Lyase</keyword>
<dbReference type="GO" id="GO:0004089">
    <property type="term" value="F:carbonate dehydratase activity"/>
    <property type="evidence" value="ECO:0007669"/>
    <property type="project" value="UniProtKB-EC"/>
</dbReference>
<evidence type="ECO:0000256" key="7">
    <source>
        <dbReference type="ARBA" id="ARBA00022833"/>
    </source>
</evidence>
<evidence type="ECO:0000256" key="1">
    <source>
        <dbReference type="ARBA" id="ARBA00001947"/>
    </source>
</evidence>
<dbReference type="InterPro" id="IPR018338">
    <property type="entry name" value="Carbonic_anhydrase_a-class_CS"/>
</dbReference>
<feature type="domain" description="Alpha-carbonic anhydrase" evidence="11">
    <location>
        <begin position="23"/>
        <end position="242"/>
    </location>
</feature>
<dbReference type="PANTHER" id="PTHR18952:SF265">
    <property type="entry name" value="CARBONIC ANHYDRASE"/>
    <property type="match status" value="1"/>
</dbReference>
<evidence type="ECO:0000259" key="11">
    <source>
        <dbReference type="PROSITE" id="PS51144"/>
    </source>
</evidence>
<accession>A0ABM9KBJ5</accession>